<evidence type="ECO:0000256" key="1">
    <source>
        <dbReference type="ARBA" id="ARBA00009495"/>
    </source>
</evidence>
<sequence length="769" mass="81524">MGVQGFQEYLEKRCPGAAIPVDLLKLGRTAGRQHPHHHPGPLPPPPPARILIDADSGLQRLYGGYQTDWVCGGEWNAMLGYLAALSQACMYQGGLELVVVFNGTLGKERWPEWARRAQGQRQTAQLIVNHVGSKATPPPRAWFLPPACLSHCVRLAMFRFRVRVVQTLEDHHQEVLSLYRDFGFCGLIAQDSEFALCNVPAYFSSHALKLSWNGKNLTTHQYLLSEAARQLGLKTQHLPCFAALLGNHILPDEDLAAFHWSLLGPQHPLASLKVRAHQLVLPPCEVVIKAVSEYVSSIKDLGNLDAVARDVFKQSQSRMEDKVERFKKAVEYFSSASKPRPLSMGPSPYLWFGPAPFGSLPGHMGAMQPGTNQGVKSPYRNAPCGPGHTSLFQNLPPLPDCNDSLSGTMGYTDWSAPYDHGGSRLTNHHTSAPSGPSHSPSSSSDGDEPNDNSHHLTDKSSGWDDPSGRGGGGDGSHGNGSGSHGNGSRSNIPSLLSMATRSHMDITTPPLPQVSAEVLRVAEHRHRRGLMYPEIYHILVVPVTGRPPLSTCIPGRPSDWQTTPVHLYPRSSQCLADHPCPPHAGGAEEEEEVVSTESVGNGKHAGGAEEEEVVSTGSVGNGKHAGGAEEEVVVVSTESVGNGKHAGGAEEEEVSTESVVNGKHAGGAEEVVVSTESVVNGKHAGGAEEEVVVVSTGSVGNGKHAGGAEEVVSTESVVNGKHAGGAEEVVVVVSTESVGNGKHAGGAEEEEVVVSTGSVVNGKHAGGAV</sequence>
<evidence type="ECO:0000256" key="2">
    <source>
        <dbReference type="SAM" id="MobiDB-lite"/>
    </source>
</evidence>
<name>A0A8U1F0L8_SALNM</name>
<protein>
    <submittedName>
        <fullName evidence="4">Constitutive coactivator of PPAR-gamma-like protein 2</fullName>
    </submittedName>
</protein>
<dbReference type="AlphaFoldDB" id="A0A8U1F0L8"/>
<comment type="similarity">
    <text evidence="1">Belongs to the constitutive coactivator of PPAR-gamma family.</text>
</comment>
<dbReference type="PANTHER" id="PTHR15976:SF15">
    <property type="entry name" value="CONSTITUTIVE COACTIVATOR OF PPAR-GAMMA-LIKE PROTEIN 2"/>
    <property type="match status" value="1"/>
</dbReference>
<evidence type="ECO:0000313" key="3">
    <source>
        <dbReference type="Proteomes" id="UP000808372"/>
    </source>
</evidence>
<feature type="region of interest" description="Disordered" evidence="2">
    <location>
        <begin position="363"/>
        <end position="382"/>
    </location>
</feature>
<dbReference type="InterPro" id="IPR026784">
    <property type="entry name" value="Coact_PPARg"/>
</dbReference>
<keyword evidence="3" id="KW-1185">Reference proteome</keyword>
<dbReference type="SUPFAM" id="SSF88723">
    <property type="entry name" value="PIN domain-like"/>
    <property type="match status" value="1"/>
</dbReference>
<feature type="compositionally biased region" description="Basic and acidic residues" evidence="2">
    <location>
        <begin position="451"/>
        <end position="462"/>
    </location>
</feature>
<dbReference type="InterPro" id="IPR029060">
    <property type="entry name" value="PIN-like_dom_sf"/>
</dbReference>
<proteinExistence type="inferred from homology"/>
<dbReference type="GO" id="GO:0005634">
    <property type="term" value="C:nucleus"/>
    <property type="evidence" value="ECO:0007669"/>
    <property type="project" value="TreeGrafter"/>
</dbReference>
<dbReference type="RefSeq" id="XP_038867545.1">
    <property type="nucleotide sequence ID" value="XM_039011617.1"/>
</dbReference>
<feature type="compositionally biased region" description="Low complexity" evidence="2">
    <location>
        <begin position="428"/>
        <end position="444"/>
    </location>
</feature>
<gene>
    <name evidence="4" type="primary">LOC120061720</name>
</gene>
<dbReference type="KEGG" id="snh:120061720"/>
<feature type="region of interest" description="Disordered" evidence="2">
    <location>
        <begin position="579"/>
        <end position="627"/>
    </location>
</feature>
<feature type="compositionally biased region" description="Gly residues" evidence="2">
    <location>
        <begin position="468"/>
        <end position="485"/>
    </location>
</feature>
<dbReference type="FunFam" id="3.40.50.1010:FF:000009">
    <property type="entry name" value="Constitutive coactivator of PPAR-gamma-like protein 1"/>
    <property type="match status" value="1"/>
</dbReference>
<evidence type="ECO:0000313" key="4">
    <source>
        <dbReference type="RefSeq" id="XP_038867545.1"/>
    </source>
</evidence>
<dbReference type="GeneID" id="120061720"/>
<dbReference type="PANTHER" id="PTHR15976">
    <property type="entry name" value="CONSTITUTIVE COACTIVATOR OF PEROXISOME PROLIFERATOR-ACTIVATED RECEPTOR GAMMA"/>
    <property type="match status" value="1"/>
</dbReference>
<reference evidence="4" key="1">
    <citation type="submission" date="2025-08" db="UniProtKB">
        <authorList>
            <consortium name="RefSeq"/>
        </authorList>
    </citation>
    <scope>IDENTIFICATION</scope>
    <source>
        <tissue evidence="4">White muscle</tissue>
    </source>
</reference>
<feature type="region of interest" description="Disordered" evidence="2">
    <location>
        <begin position="422"/>
        <end position="493"/>
    </location>
</feature>
<accession>A0A8U1F0L8</accession>
<dbReference type="Proteomes" id="UP000808372">
    <property type="component" value="Chromosome 16"/>
</dbReference>
<dbReference type="Gene3D" id="3.40.50.1010">
    <property type="entry name" value="5'-nuclease"/>
    <property type="match status" value="1"/>
</dbReference>
<organism evidence="3 4">
    <name type="scientific">Salvelinus namaycush</name>
    <name type="common">Lake trout</name>
    <name type="synonym">Salmo namaycush</name>
    <dbReference type="NCBI Taxonomy" id="8040"/>
    <lineage>
        <taxon>Eukaryota</taxon>
        <taxon>Metazoa</taxon>
        <taxon>Chordata</taxon>
        <taxon>Craniata</taxon>
        <taxon>Vertebrata</taxon>
        <taxon>Euteleostomi</taxon>
        <taxon>Actinopterygii</taxon>
        <taxon>Neopterygii</taxon>
        <taxon>Teleostei</taxon>
        <taxon>Protacanthopterygii</taxon>
        <taxon>Salmoniformes</taxon>
        <taxon>Salmonidae</taxon>
        <taxon>Salmoninae</taxon>
        <taxon>Salvelinus</taxon>
    </lineage>
</organism>